<dbReference type="OrthoDB" id="3618883at2"/>
<dbReference type="STRING" id="307121.GA0070620_0137"/>
<accession>A0A1C3MWJ9</accession>
<dbReference type="Proteomes" id="UP000199393">
    <property type="component" value="Chromosome I"/>
</dbReference>
<evidence type="ECO:0008006" key="3">
    <source>
        <dbReference type="Google" id="ProtNLM"/>
    </source>
</evidence>
<sequence length="144" mass="15818">MTEPHPQWFHFGPWIFAVDTALALITAARRDTRPLDVAAWAQACGLSHLDNTNARTISLVGATRDGLDRSYATATDLTTPVIIAQLLISGSPSPLLIDGIHRLYRAWRGGLPQLPAYLLTVEETRQVQRDVRLGPGRTRLSPPS</sequence>
<name>A0A1C3MWJ9_9ACTN</name>
<gene>
    <name evidence="1" type="ORF">GA0070620_0137</name>
</gene>
<evidence type="ECO:0000313" key="2">
    <source>
        <dbReference type="Proteomes" id="UP000199393"/>
    </source>
</evidence>
<reference evidence="2" key="1">
    <citation type="submission" date="2016-06" db="EMBL/GenBank/DDBJ databases">
        <authorList>
            <person name="Varghese N."/>
        </authorList>
    </citation>
    <scope>NUCLEOTIDE SEQUENCE [LARGE SCALE GENOMIC DNA]</scope>
    <source>
        <strain evidence="2">DSM 45344</strain>
    </source>
</reference>
<protein>
    <recommendedName>
        <fullName evidence="3">ParB-like nuclease domain-containing protein</fullName>
    </recommendedName>
</protein>
<evidence type="ECO:0000313" key="1">
    <source>
        <dbReference type="EMBL" id="SBV24703.1"/>
    </source>
</evidence>
<dbReference type="AlphaFoldDB" id="A0A1C3MWJ9"/>
<dbReference type="RefSeq" id="WP_091587465.1">
    <property type="nucleotide sequence ID" value="NZ_JBHRWG010000002.1"/>
</dbReference>
<keyword evidence="2" id="KW-1185">Reference proteome</keyword>
<dbReference type="EMBL" id="LT598496">
    <property type="protein sequence ID" value="SBV24703.1"/>
    <property type="molecule type" value="Genomic_DNA"/>
</dbReference>
<organism evidence="1 2">
    <name type="scientific">Micromonospora krabiensis</name>
    <dbReference type="NCBI Taxonomy" id="307121"/>
    <lineage>
        <taxon>Bacteria</taxon>
        <taxon>Bacillati</taxon>
        <taxon>Actinomycetota</taxon>
        <taxon>Actinomycetes</taxon>
        <taxon>Micromonosporales</taxon>
        <taxon>Micromonosporaceae</taxon>
        <taxon>Micromonospora</taxon>
    </lineage>
</organism>
<proteinExistence type="predicted"/>